<keyword evidence="4" id="KW-0456">Lyase</keyword>
<organism evidence="6 7">
    <name type="scientific">Dactylosporangium salmoneum</name>
    <dbReference type="NCBI Taxonomy" id="53361"/>
    <lineage>
        <taxon>Bacteria</taxon>
        <taxon>Bacillati</taxon>
        <taxon>Actinomycetota</taxon>
        <taxon>Actinomycetes</taxon>
        <taxon>Micromonosporales</taxon>
        <taxon>Micromonosporaceae</taxon>
        <taxon>Dactylosporangium</taxon>
    </lineage>
</organism>
<name>A0ABP5U4F0_9ACTN</name>
<comment type="similarity">
    <text evidence="2">Belongs to the KHG/KDPG aldolase family.</text>
</comment>
<dbReference type="InterPro" id="IPR013785">
    <property type="entry name" value="Aldolase_TIM"/>
</dbReference>
<dbReference type="Gene3D" id="3.20.20.70">
    <property type="entry name" value="Aldolase class I"/>
    <property type="match status" value="1"/>
</dbReference>
<evidence type="ECO:0000313" key="7">
    <source>
        <dbReference type="Proteomes" id="UP001501444"/>
    </source>
</evidence>
<dbReference type="SUPFAM" id="SSF51569">
    <property type="entry name" value="Aldolase"/>
    <property type="match status" value="1"/>
</dbReference>
<reference evidence="7" key="1">
    <citation type="journal article" date="2019" name="Int. J. Syst. Evol. Microbiol.">
        <title>The Global Catalogue of Microorganisms (GCM) 10K type strain sequencing project: providing services to taxonomists for standard genome sequencing and annotation.</title>
        <authorList>
            <consortium name="The Broad Institute Genomics Platform"/>
            <consortium name="The Broad Institute Genome Sequencing Center for Infectious Disease"/>
            <person name="Wu L."/>
            <person name="Ma J."/>
        </authorList>
    </citation>
    <scope>NUCLEOTIDE SEQUENCE [LARGE SCALE GENOMIC DNA]</scope>
    <source>
        <strain evidence="7">JCM 3272</strain>
    </source>
</reference>
<gene>
    <name evidence="6" type="ORF">GCM10010170_065530</name>
</gene>
<evidence type="ECO:0000313" key="6">
    <source>
        <dbReference type="EMBL" id="GAA2366616.1"/>
    </source>
</evidence>
<dbReference type="PANTHER" id="PTHR30246">
    <property type="entry name" value="2-KETO-3-DEOXY-6-PHOSPHOGLUCONATE ALDOLASE"/>
    <property type="match status" value="1"/>
</dbReference>
<evidence type="ECO:0000256" key="1">
    <source>
        <dbReference type="ARBA" id="ARBA00004761"/>
    </source>
</evidence>
<evidence type="ECO:0000256" key="4">
    <source>
        <dbReference type="ARBA" id="ARBA00023239"/>
    </source>
</evidence>
<accession>A0ABP5U4F0</accession>
<dbReference type="RefSeq" id="WP_344616440.1">
    <property type="nucleotide sequence ID" value="NZ_BAAARV010000064.1"/>
</dbReference>
<evidence type="ECO:0000256" key="2">
    <source>
        <dbReference type="ARBA" id="ARBA00006906"/>
    </source>
</evidence>
<dbReference type="NCBIfam" id="TIGR01182">
    <property type="entry name" value="eda"/>
    <property type="match status" value="1"/>
</dbReference>
<dbReference type="PANTHER" id="PTHR30246:SF1">
    <property type="entry name" value="2-DEHYDRO-3-DEOXY-6-PHOSPHOGALACTONATE ALDOLASE-RELATED"/>
    <property type="match status" value="1"/>
</dbReference>
<evidence type="ECO:0000256" key="5">
    <source>
        <dbReference type="ARBA" id="ARBA00023277"/>
    </source>
</evidence>
<keyword evidence="7" id="KW-1185">Reference proteome</keyword>
<evidence type="ECO:0000256" key="3">
    <source>
        <dbReference type="ARBA" id="ARBA00011233"/>
    </source>
</evidence>
<comment type="pathway">
    <text evidence="1">Carbohydrate acid metabolism.</text>
</comment>
<protein>
    <submittedName>
        <fullName evidence="6">Bifunctional 4-hydroxy-2-oxoglutarate aldolase/2-dehydro-3-deoxy-phosphogluconate aldolase</fullName>
    </submittedName>
</protein>
<comment type="subunit">
    <text evidence="3">Homotrimer.</text>
</comment>
<proteinExistence type="inferred from homology"/>
<dbReference type="EMBL" id="BAAARV010000064">
    <property type="protein sequence ID" value="GAA2366616.1"/>
    <property type="molecule type" value="Genomic_DNA"/>
</dbReference>
<dbReference type="CDD" id="cd00452">
    <property type="entry name" value="KDPG_aldolase"/>
    <property type="match status" value="1"/>
</dbReference>
<comment type="caution">
    <text evidence="6">The sequence shown here is derived from an EMBL/GenBank/DDBJ whole genome shotgun (WGS) entry which is preliminary data.</text>
</comment>
<sequence length="202" mass="20631">MYRWDVMQTLAAQRVLGIIRADGADAAVRAGETLIDAGLRVVEVSLTTPGALHAIERLAARHTGCVVGAGTVLDEAAARAAIAAGARLVVSPNLHRAVVRTAHRYGVAVIPGAATPTEWTQALEWGADAVKLFPASAHSPAVLRDVLAALPQVPVVPTGGVSLEEAPQWIAAGALACGIGSALSAHGGEAVSRLLARLAEAR</sequence>
<dbReference type="InterPro" id="IPR000887">
    <property type="entry name" value="Aldlse_KDPG_KHG"/>
</dbReference>
<dbReference type="Pfam" id="PF01081">
    <property type="entry name" value="Aldolase"/>
    <property type="match status" value="1"/>
</dbReference>
<keyword evidence="5" id="KW-0119">Carbohydrate metabolism</keyword>
<dbReference type="Proteomes" id="UP001501444">
    <property type="component" value="Unassembled WGS sequence"/>
</dbReference>